<dbReference type="Proteomes" id="UP000199236">
    <property type="component" value="Unassembled WGS sequence"/>
</dbReference>
<keyword evidence="1" id="KW-0472">Membrane</keyword>
<feature type="transmembrane region" description="Helical" evidence="1">
    <location>
        <begin position="166"/>
        <end position="186"/>
    </location>
</feature>
<dbReference type="EMBL" id="FOVR01000008">
    <property type="protein sequence ID" value="SFO55574.1"/>
    <property type="molecule type" value="Genomic_DNA"/>
</dbReference>
<reference evidence="2 3" key="1">
    <citation type="submission" date="2016-10" db="EMBL/GenBank/DDBJ databases">
        <authorList>
            <person name="de Groot N.N."/>
        </authorList>
    </citation>
    <scope>NUCLEOTIDE SEQUENCE [LARGE SCALE GENOMIC DNA]</scope>
    <source>
        <strain evidence="2 3">CGMCC 1.9157</strain>
    </source>
</reference>
<evidence type="ECO:0000313" key="2">
    <source>
        <dbReference type="EMBL" id="SFO55574.1"/>
    </source>
</evidence>
<evidence type="ECO:0000256" key="1">
    <source>
        <dbReference type="SAM" id="Phobius"/>
    </source>
</evidence>
<evidence type="ECO:0000313" key="3">
    <source>
        <dbReference type="Proteomes" id="UP000199236"/>
    </source>
</evidence>
<keyword evidence="1" id="KW-1133">Transmembrane helix</keyword>
<dbReference type="OrthoDB" id="8394711at2"/>
<sequence length="369" mass="39565">MHIDDHNKLPDHEPYETLDAVSLSDDHTSEQAMLQMPFSVVIEGRQYEGDGISLVNAYVKGLASRDYGQVIKPATFRVPFEGFQVTMAIEVVMVCVDEVTGLYRLDFLNPTGPHLPRLRYILNAYIAGEVVDINDLLSVTADKAKKTPAGAADSERSFVQRFKSMVGTAFVGAATLGLVVLAGSLIQNRLLIRDVPKLATVMPSGAVIKSGVDGQIVYVNPQAGLEEPLVAIQGADGRQLTVVNPCDCTLTIAKSSVVGNVVATDDNLAFIPGNDSGILVSAILPDKEAEMLVFGGVAEATLADGRTVNLQTKDIKPPVSGQSVTRVTFTAPEGLLTLADTGSPAKLRIKDGRYVSFMSLFNEYKQQVL</sequence>
<dbReference type="RefSeq" id="WP_090073602.1">
    <property type="nucleotide sequence ID" value="NZ_FOVR01000008.1"/>
</dbReference>
<dbReference type="STRING" id="655353.SAMN04488056_10847"/>
<keyword evidence="3" id="KW-1185">Reference proteome</keyword>
<proteinExistence type="predicted"/>
<accession>A0A1I5I4P7</accession>
<keyword evidence="1" id="KW-0812">Transmembrane</keyword>
<organism evidence="2 3">
    <name type="scientific">Cohaesibacter marisflavi</name>
    <dbReference type="NCBI Taxonomy" id="655353"/>
    <lineage>
        <taxon>Bacteria</taxon>
        <taxon>Pseudomonadati</taxon>
        <taxon>Pseudomonadota</taxon>
        <taxon>Alphaproteobacteria</taxon>
        <taxon>Hyphomicrobiales</taxon>
        <taxon>Cohaesibacteraceae</taxon>
    </lineage>
</organism>
<dbReference type="AlphaFoldDB" id="A0A1I5I4P7"/>
<evidence type="ECO:0008006" key="4">
    <source>
        <dbReference type="Google" id="ProtNLM"/>
    </source>
</evidence>
<gene>
    <name evidence="2" type="ORF">SAMN04488056_10847</name>
</gene>
<name>A0A1I5I4P7_9HYPH</name>
<protein>
    <recommendedName>
        <fullName evidence="4">HlyD family secretion protein</fullName>
    </recommendedName>
</protein>